<accession>A0ABM1VWX3</accession>
<feature type="region of interest" description="Disordered" evidence="1">
    <location>
        <begin position="83"/>
        <end position="110"/>
    </location>
</feature>
<proteinExistence type="predicted"/>
<gene>
    <name evidence="3" type="primary">LOC101854963</name>
</gene>
<sequence>MLHLEVVGSSPRQSVSLMREFPIEPAAVAPNTGHTTQLIRLNSRRGLAPTPLDDHGGLDPITDGDLLARSYLANLQRACESQLNTPCSSGRSSPTITETQSPYSISQGGWTERSSLDSTYSLDDFDKQAAHTVHQHFQDIEAVLFEGPRDVATPHPDVVRECR</sequence>
<evidence type="ECO:0000256" key="1">
    <source>
        <dbReference type="SAM" id="MobiDB-lite"/>
    </source>
</evidence>
<dbReference type="Proteomes" id="UP000694888">
    <property type="component" value="Unplaced"/>
</dbReference>
<reference evidence="3" key="1">
    <citation type="submission" date="2025-08" db="UniProtKB">
        <authorList>
            <consortium name="RefSeq"/>
        </authorList>
    </citation>
    <scope>IDENTIFICATION</scope>
</reference>
<name>A0ABM1VWX3_APLCA</name>
<dbReference type="RefSeq" id="XP_035826915.1">
    <property type="nucleotide sequence ID" value="XM_035971022.1"/>
</dbReference>
<protein>
    <submittedName>
        <fullName evidence="3">Uncharacterized protein LOC101854963</fullName>
    </submittedName>
</protein>
<evidence type="ECO:0000313" key="3">
    <source>
        <dbReference type="RefSeq" id="XP_035826915.1"/>
    </source>
</evidence>
<dbReference type="GeneID" id="101854963"/>
<feature type="non-terminal residue" evidence="3">
    <location>
        <position position="163"/>
    </location>
</feature>
<keyword evidence="2" id="KW-1185">Reference proteome</keyword>
<evidence type="ECO:0000313" key="2">
    <source>
        <dbReference type="Proteomes" id="UP000694888"/>
    </source>
</evidence>
<organism evidence="2 3">
    <name type="scientific">Aplysia californica</name>
    <name type="common">California sea hare</name>
    <dbReference type="NCBI Taxonomy" id="6500"/>
    <lineage>
        <taxon>Eukaryota</taxon>
        <taxon>Metazoa</taxon>
        <taxon>Spiralia</taxon>
        <taxon>Lophotrochozoa</taxon>
        <taxon>Mollusca</taxon>
        <taxon>Gastropoda</taxon>
        <taxon>Heterobranchia</taxon>
        <taxon>Euthyneura</taxon>
        <taxon>Tectipleura</taxon>
        <taxon>Aplysiida</taxon>
        <taxon>Aplysioidea</taxon>
        <taxon>Aplysiidae</taxon>
        <taxon>Aplysia</taxon>
    </lineage>
</organism>